<sequence>MTPPSSSRRPFDEPLTPGSARLLPWTTVMAGSLVTILPWGATLALLPPFGLLMMLAWRLLAPLSLRVWAPALLGLFDDLVSGQPLGSAMLLWTLSFFLVEAMDARSGVRDFAQNWAIAAVSIAFCLAGGRLVATRLGAHVDSVLLLQIVISILLFPLAARLVAWIDLKRAP</sequence>
<dbReference type="Proteomes" id="UP000218784">
    <property type="component" value="Unassembled WGS sequence"/>
</dbReference>
<feature type="transmembrane region" description="Helical" evidence="8">
    <location>
        <begin position="82"/>
        <end position="99"/>
    </location>
</feature>
<evidence type="ECO:0000313" key="10">
    <source>
        <dbReference type="Proteomes" id="UP000218784"/>
    </source>
</evidence>
<evidence type="ECO:0000313" key="9">
    <source>
        <dbReference type="EMBL" id="PCG07990.1"/>
    </source>
</evidence>
<evidence type="ECO:0000256" key="6">
    <source>
        <dbReference type="ARBA" id="ARBA00022989"/>
    </source>
</evidence>
<dbReference type="Pfam" id="PF04093">
    <property type="entry name" value="MreD"/>
    <property type="match status" value="1"/>
</dbReference>
<protein>
    <submittedName>
        <fullName evidence="9">Rod shape-determining protein MreD</fullName>
    </submittedName>
</protein>
<keyword evidence="4 8" id="KW-0812">Transmembrane</keyword>
<feature type="transmembrane region" description="Helical" evidence="8">
    <location>
        <begin position="144"/>
        <end position="165"/>
    </location>
</feature>
<evidence type="ECO:0000256" key="5">
    <source>
        <dbReference type="ARBA" id="ARBA00022960"/>
    </source>
</evidence>
<keyword evidence="3" id="KW-1003">Cell membrane</keyword>
<keyword evidence="7 8" id="KW-0472">Membrane</keyword>
<keyword evidence="5" id="KW-0133">Cell shape</keyword>
<accession>A0A2A4HUD1</accession>
<dbReference type="InterPro" id="IPR007227">
    <property type="entry name" value="Cell_shape_determining_MreD"/>
</dbReference>
<evidence type="ECO:0000256" key="1">
    <source>
        <dbReference type="ARBA" id="ARBA00004651"/>
    </source>
</evidence>
<comment type="caution">
    <text evidence="9">The sequence shown here is derived from an EMBL/GenBank/DDBJ whole genome shotgun (WGS) entry which is preliminary data.</text>
</comment>
<dbReference type="EMBL" id="NWVD01000008">
    <property type="protein sequence ID" value="PCG07990.1"/>
    <property type="molecule type" value="Genomic_DNA"/>
</dbReference>
<comment type="subcellular location">
    <subcellularLocation>
        <location evidence="1">Cell membrane</location>
        <topology evidence="1">Multi-pass membrane protein</topology>
    </subcellularLocation>
</comment>
<evidence type="ECO:0000256" key="3">
    <source>
        <dbReference type="ARBA" id="ARBA00022475"/>
    </source>
</evidence>
<keyword evidence="10" id="KW-1185">Reference proteome</keyword>
<evidence type="ECO:0000256" key="7">
    <source>
        <dbReference type="ARBA" id="ARBA00023136"/>
    </source>
</evidence>
<dbReference type="GO" id="GO:0005886">
    <property type="term" value="C:plasma membrane"/>
    <property type="evidence" value="ECO:0007669"/>
    <property type="project" value="UniProtKB-SubCell"/>
</dbReference>
<evidence type="ECO:0000256" key="8">
    <source>
        <dbReference type="SAM" id="Phobius"/>
    </source>
</evidence>
<feature type="transmembrane region" description="Helical" evidence="8">
    <location>
        <begin position="22"/>
        <end position="46"/>
    </location>
</feature>
<comment type="similarity">
    <text evidence="2">Belongs to the MreD family.</text>
</comment>
<reference evidence="9 10" key="1">
    <citation type="submission" date="2017-09" db="EMBL/GenBank/DDBJ databases">
        <title>Sphingomonas ginsenosidimutans KACC 14949, whole genome shotgun sequence.</title>
        <authorList>
            <person name="Feng G."/>
            <person name="Zhu H."/>
        </authorList>
    </citation>
    <scope>NUCLEOTIDE SEQUENCE [LARGE SCALE GENOMIC DNA]</scope>
    <source>
        <strain evidence="9 10">KACC 14949</strain>
    </source>
</reference>
<proteinExistence type="inferred from homology"/>
<evidence type="ECO:0000256" key="2">
    <source>
        <dbReference type="ARBA" id="ARBA00007776"/>
    </source>
</evidence>
<dbReference type="GO" id="GO:0008360">
    <property type="term" value="P:regulation of cell shape"/>
    <property type="evidence" value="ECO:0007669"/>
    <property type="project" value="UniProtKB-KW"/>
</dbReference>
<organism evidence="9 10">
    <name type="scientific">Sphingomonas ginsenosidimutans</name>
    <dbReference type="NCBI Taxonomy" id="862134"/>
    <lineage>
        <taxon>Bacteria</taxon>
        <taxon>Pseudomonadati</taxon>
        <taxon>Pseudomonadota</taxon>
        <taxon>Alphaproteobacteria</taxon>
        <taxon>Sphingomonadales</taxon>
        <taxon>Sphingomonadaceae</taxon>
        <taxon>Sphingomonas</taxon>
    </lineage>
</organism>
<feature type="transmembrane region" description="Helical" evidence="8">
    <location>
        <begin position="111"/>
        <end position="132"/>
    </location>
</feature>
<dbReference type="RefSeq" id="WP_066490256.1">
    <property type="nucleotide sequence ID" value="NZ_JAIEOT010000032.1"/>
</dbReference>
<name>A0A2A4HUD1_9SPHN</name>
<gene>
    <name evidence="9" type="ORF">COA17_14650</name>
</gene>
<keyword evidence="6 8" id="KW-1133">Transmembrane helix</keyword>
<dbReference type="AlphaFoldDB" id="A0A2A4HUD1"/>
<evidence type="ECO:0000256" key="4">
    <source>
        <dbReference type="ARBA" id="ARBA00022692"/>
    </source>
</evidence>